<dbReference type="Proteomes" id="UP000736672">
    <property type="component" value="Unassembled WGS sequence"/>
</dbReference>
<accession>A0A9P9HJB6</accession>
<evidence type="ECO:0000256" key="1">
    <source>
        <dbReference type="SAM" id="MobiDB-lite"/>
    </source>
</evidence>
<dbReference type="AlphaFoldDB" id="A0A9P9HJB6"/>
<keyword evidence="3" id="KW-1185">Reference proteome</keyword>
<reference evidence="2" key="1">
    <citation type="journal article" date="2021" name="Nat. Commun.">
        <title>Genetic determinants of endophytism in the Arabidopsis root mycobiome.</title>
        <authorList>
            <person name="Mesny F."/>
            <person name="Miyauchi S."/>
            <person name="Thiergart T."/>
            <person name="Pickel B."/>
            <person name="Atanasova L."/>
            <person name="Karlsson M."/>
            <person name="Huettel B."/>
            <person name="Barry K.W."/>
            <person name="Haridas S."/>
            <person name="Chen C."/>
            <person name="Bauer D."/>
            <person name="Andreopoulos W."/>
            <person name="Pangilinan J."/>
            <person name="LaButti K."/>
            <person name="Riley R."/>
            <person name="Lipzen A."/>
            <person name="Clum A."/>
            <person name="Drula E."/>
            <person name="Henrissat B."/>
            <person name="Kohler A."/>
            <person name="Grigoriev I.V."/>
            <person name="Martin F.M."/>
            <person name="Hacquard S."/>
        </authorList>
    </citation>
    <scope>NUCLEOTIDE SEQUENCE</scope>
    <source>
        <strain evidence="2">FSSC 5 MPI-SDFR-AT-0091</strain>
    </source>
</reference>
<gene>
    <name evidence="2" type="ORF">B0J15DRAFT_548441</name>
</gene>
<organism evidence="2 3">
    <name type="scientific">Fusarium solani</name>
    <name type="common">Filamentous fungus</name>
    <dbReference type="NCBI Taxonomy" id="169388"/>
    <lineage>
        <taxon>Eukaryota</taxon>
        <taxon>Fungi</taxon>
        <taxon>Dikarya</taxon>
        <taxon>Ascomycota</taxon>
        <taxon>Pezizomycotina</taxon>
        <taxon>Sordariomycetes</taxon>
        <taxon>Hypocreomycetidae</taxon>
        <taxon>Hypocreales</taxon>
        <taxon>Nectriaceae</taxon>
        <taxon>Fusarium</taxon>
        <taxon>Fusarium solani species complex</taxon>
    </lineage>
</organism>
<evidence type="ECO:0000313" key="2">
    <source>
        <dbReference type="EMBL" id="KAH7258291.1"/>
    </source>
</evidence>
<name>A0A9P9HJB6_FUSSL</name>
<evidence type="ECO:0000313" key="3">
    <source>
        <dbReference type="Proteomes" id="UP000736672"/>
    </source>
</evidence>
<feature type="region of interest" description="Disordered" evidence="1">
    <location>
        <begin position="14"/>
        <end position="52"/>
    </location>
</feature>
<comment type="caution">
    <text evidence="2">The sequence shown here is derived from an EMBL/GenBank/DDBJ whole genome shotgun (WGS) entry which is preliminary data.</text>
</comment>
<dbReference type="EMBL" id="JAGTJS010000009">
    <property type="protein sequence ID" value="KAH7258291.1"/>
    <property type="molecule type" value="Genomic_DNA"/>
</dbReference>
<proteinExistence type="predicted"/>
<protein>
    <submittedName>
        <fullName evidence="2">Uncharacterized protein</fullName>
    </submittedName>
</protein>
<sequence>MDVSAVVSGVAALRLGSPGVPAPPPSSSSNDVEMADLESEAPAPAQEGEEEAVEANWDFNLVAHVAENEAKFRRCVVMARWKQ</sequence>